<reference evidence="3" key="1">
    <citation type="submission" date="2014-03" db="EMBL/GenBank/DDBJ databases">
        <title>The Genome Sequence of Puccinia striiformis f. sp. tritici PST-78.</title>
        <authorList>
            <consortium name="The Broad Institute Genome Sequencing Platform"/>
            <person name="Cuomo C."/>
            <person name="Hulbert S."/>
            <person name="Chen X."/>
            <person name="Walker B."/>
            <person name="Young S.K."/>
            <person name="Zeng Q."/>
            <person name="Gargeya S."/>
            <person name="Fitzgerald M."/>
            <person name="Haas B."/>
            <person name="Abouelleil A."/>
            <person name="Alvarado L."/>
            <person name="Arachchi H.M."/>
            <person name="Berlin A.M."/>
            <person name="Chapman S.B."/>
            <person name="Goldberg J."/>
            <person name="Griggs A."/>
            <person name="Gujja S."/>
            <person name="Hansen M."/>
            <person name="Howarth C."/>
            <person name="Imamovic A."/>
            <person name="Larimer J."/>
            <person name="McCowan C."/>
            <person name="Montmayeur A."/>
            <person name="Murphy C."/>
            <person name="Neiman D."/>
            <person name="Pearson M."/>
            <person name="Priest M."/>
            <person name="Roberts A."/>
            <person name="Saif S."/>
            <person name="Shea T."/>
            <person name="Sisk P."/>
            <person name="Sykes S."/>
            <person name="Wortman J."/>
            <person name="Nusbaum C."/>
            <person name="Birren B."/>
        </authorList>
    </citation>
    <scope>NUCLEOTIDE SEQUENCE [LARGE SCALE GENOMIC DNA]</scope>
    <source>
        <strain evidence="3">race PST-78</strain>
    </source>
</reference>
<dbReference type="GO" id="GO:0000244">
    <property type="term" value="P:spliceosomal tri-snRNP complex assembly"/>
    <property type="evidence" value="ECO:0007669"/>
    <property type="project" value="TreeGrafter"/>
</dbReference>
<name>A0A0L0UHT3_9BASI</name>
<dbReference type="EMBL" id="AJIL01008646">
    <property type="protein sequence ID" value="KNE86667.1"/>
    <property type="molecule type" value="Genomic_DNA"/>
</dbReference>
<dbReference type="InterPro" id="IPR012591">
    <property type="entry name" value="PRO8NT"/>
</dbReference>
<dbReference type="GO" id="GO:0005682">
    <property type="term" value="C:U5 snRNP"/>
    <property type="evidence" value="ECO:0007669"/>
    <property type="project" value="TreeGrafter"/>
</dbReference>
<dbReference type="PANTHER" id="PTHR11140:SF0">
    <property type="entry name" value="PRE-MRNA-PROCESSING-SPLICING FACTOR 8"/>
    <property type="match status" value="1"/>
</dbReference>
<evidence type="ECO:0000313" key="2">
    <source>
        <dbReference type="EMBL" id="KNE86667.1"/>
    </source>
</evidence>
<dbReference type="GO" id="GO:0030623">
    <property type="term" value="F:U5 snRNA binding"/>
    <property type="evidence" value="ECO:0007669"/>
    <property type="project" value="TreeGrafter"/>
</dbReference>
<dbReference type="InterPro" id="IPR027652">
    <property type="entry name" value="PRP8"/>
</dbReference>
<dbReference type="STRING" id="1165861.A0A0L0UHT3"/>
<dbReference type="GO" id="GO:0030619">
    <property type="term" value="F:U1 snRNA binding"/>
    <property type="evidence" value="ECO:0007669"/>
    <property type="project" value="TreeGrafter"/>
</dbReference>
<dbReference type="Pfam" id="PF08082">
    <property type="entry name" value="PRO8NT"/>
    <property type="match status" value="1"/>
</dbReference>
<evidence type="ECO:0000313" key="3">
    <source>
        <dbReference type="Proteomes" id="UP000054564"/>
    </source>
</evidence>
<dbReference type="GO" id="GO:0030620">
    <property type="term" value="F:U2 snRNA binding"/>
    <property type="evidence" value="ECO:0007669"/>
    <property type="project" value="TreeGrafter"/>
</dbReference>
<sequence length="116" mass="13637">RIRFPPFDDEEPPLDYGDNILDTEPLEAIQMDLDEEEDAPVFDWFYDHKPLTKKYKGVQYVNGSSYKSWQLDLGMMSTLYRIGRNLLSDFIDNNYFYLFEPKAFFTAKAMNMAIPG</sequence>
<gene>
    <name evidence="2" type="ORF">PSTG_19969</name>
</gene>
<dbReference type="PANTHER" id="PTHR11140">
    <property type="entry name" value="PRE-MRNA SPLICING FACTOR PRP8"/>
    <property type="match status" value="1"/>
</dbReference>
<feature type="domain" description="PRO8NT" evidence="1">
    <location>
        <begin position="1"/>
        <end position="47"/>
    </location>
</feature>
<accession>A0A0L0UHT3</accession>
<keyword evidence="3" id="KW-1185">Reference proteome</keyword>
<feature type="non-terminal residue" evidence="2">
    <location>
        <position position="1"/>
    </location>
</feature>
<feature type="non-terminal residue" evidence="2">
    <location>
        <position position="116"/>
    </location>
</feature>
<dbReference type="GO" id="GO:0097157">
    <property type="term" value="F:pre-mRNA intronic binding"/>
    <property type="evidence" value="ECO:0007669"/>
    <property type="project" value="TreeGrafter"/>
</dbReference>
<comment type="caution">
    <text evidence="2">The sequence shown here is derived from an EMBL/GenBank/DDBJ whole genome shotgun (WGS) entry which is preliminary data.</text>
</comment>
<dbReference type="AlphaFoldDB" id="A0A0L0UHT3"/>
<organism evidence="2 3">
    <name type="scientific">Puccinia striiformis f. sp. tritici PST-78</name>
    <dbReference type="NCBI Taxonomy" id="1165861"/>
    <lineage>
        <taxon>Eukaryota</taxon>
        <taxon>Fungi</taxon>
        <taxon>Dikarya</taxon>
        <taxon>Basidiomycota</taxon>
        <taxon>Pucciniomycotina</taxon>
        <taxon>Pucciniomycetes</taxon>
        <taxon>Pucciniales</taxon>
        <taxon>Pucciniaceae</taxon>
        <taxon>Puccinia</taxon>
    </lineage>
</organism>
<dbReference type="GO" id="GO:0071013">
    <property type="term" value="C:catalytic step 2 spliceosome"/>
    <property type="evidence" value="ECO:0007669"/>
    <property type="project" value="TreeGrafter"/>
</dbReference>
<evidence type="ECO:0000259" key="1">
    <source>
        <dbReference type="Pfam" id="PF08082"/>
    </source>
</evidence>
<proteinExistence type="predicted"/>
<dbReference type="GO" id="GO:0017070">
    <property type="term" value="F:U6 snRNA binding"/>
    <property type="evidence" value="ECO:0007669"/>
    <property type="project" value="TreeGrafter"/>
</dbReference>
<protein>
    <recommendedName>
        <fullName evidence="1">PRO8NT domain-containing protein</fullName>
    </recommendedName>
</protein>
<dbReference type="Proteomes" id="UP000054564">
    <property type="component" value="Unassembled WGS sequence"/>
</dbReference>
<dbReference type="OrthoDB" id="1931567at2759"/>